<evidence type="ECO:0000256" key="7">
    <source>
        <dbReference type="SAM" id="MobiDB-lite"/>
    </source>
</evidence>
<proteinExistence type="predicted"/>
<accession>A0ABP8DI43</accession>
<keyword evidence="11" id="KW-1185">Reference proteome</keyword>
<comment type="pathway">
    <text evidence="1 6">Cell wall biogenesis; peptidoglycan biosynthesis.</text>
</comment>
<keyword evidence="3 6" id="KW-0133">Cell shape</keyword>
<feature type="region of interest" description="Disordered" evidence="7">
    <location>
        <begin position="1"/>
        <end position="35"/>
    </location>
</feature>
<keyword evidence="8" id="KW-0472">Membrane</keyword>
<dbReference type="InterPro" id="IPR005490">
    <property type="entry name" value="LD_TPept_cat_dom"/>
</dbReference>
<evidence type="ECO:0000256" key="2">
    <source>
        <dbReference type="ARBA" id="ARBA00022679"/>
    </source>
</evidence>
<evidence type="ECO:0000256" key="5">
    <source>
        <dbReference type="ARBA" id="ARBA00023316"/>
    </source>
</evidence>
<dbReference type="Gene3D" id="2.40.440.10">
    <property type="entry name" value="L,D-transpeptidase catalytic domain-like"/>
    <property type="match status" value="1"/>
</dbReference>
<feature type="compositionally biased region" description="Basic and acidic residues" evidence="7">
    <location>
        <begin position="1"/>
        <end position="12"/>
    </location>
</feature>
<reference evidence="11" key="1">
    <citation type="journal article" date="2019" name="Int. J. Syst. Evol. Microbiol.">
        <title>The Global Catalogue of Microorganisms (GCM) 10K type strain sequencing project: providing services to taxonomists for standard genome sequencing and annotation.</title>
        <authorList>
            <consortium name="The Broad Institute Genomics Platform"/>
            <consortium name="The Broad Institute Genome Sequencing Center for Infectious Disease"/>
            <person name="Wu L."/>
            <person name="Ma J."/>
        </authorList>
    </citation>
    <scope>NUCLEOTIDE SEQUENCE [LARGE SCALE GENOMIC DNA]</scope>
    <source>
        <strain evidence="11">JCM 17441</strain>
    </source>
</reference>
<keyword evidence="4 6" id="KW-0573">Peptidoglycan synthesis</keyword>
<evidence type="ECO:0000313" key="11">
    <source>
        <dbReference type="Proteomes" id="UP001500620"/>
    </source>
</evidence>
<evidence type="ECO:0000256" key="1">
    <source>
        <dbReference type="ARBA" id="ARBA00004752"/>
    </source>
</evidence>
<dbReference type="EMBL" id="BAABAT010000024">
    <property type="protein sequence ID" value="GAA4256434.1"/>
    <property type="molecule type" value="Genomic_DNA"/>
</dbReference>
<dbReference type="InterPro" id="IPR038063">
    <property type="entry name" value="Transpep_catalytic_dom"/>
</dbReference>
<feature type="active site" description="Nucleophile" evidence="6">
    <location>
        <position position="301"/>
    </location>
</feature>
<evidence type="ECO:0000256" key="6">
    <source>
        <dbReference type="PROSITE-ProRule" id="PRU01373"/>
    </source>
</evidence>
<dbReference type="PROSITE" id="PS52029">
    <property type="entry name" value="LD_TPASE"/>
    <property type="match status" value="1"/>
</dbReference>
<feature type="active site" description="Proton donor/acceptor" evidence="6">
    <location>
        <position position="285"/>
    </location>
</feature>
<dbReference type="SUPFAM" id="SSF141523">
    <property type="entry name" value="L,D-transpeptidase catalytic domain-like"/>
    <property type="match status" value="1"/>
</dbReference>
<dbReference type="RefSeq" id="WP_345133412.1">
    <property type="nucleotide sequence ID" value="NZ_BAABAT010000024.1"/>
</dbReference>
<gene>
    <name evidence="10" type="ORF">GCM10022255_069220</name>
</gene>
<dbReference type="CDD" id="cd16913">
    <property type="entry name" value="YkuD_like"/>
    <property type="match status" value="1"/>
</dbReference>
<evidence type="ECO:0000256" key="8">
    <source>
        <dbReference type="SAM" id="Phobius"/>
    </source>
</evidence>
<keyword evidence="2" id="KW-0808">Transferase</keyword>
<sequence>MTRHDSDFERHRAAPAGEPGQHLRPVPQRATGRRARHTVWPTAAVVAVVAALLTAGVILTEHRPAPPARSSAMPPPPAGSGHAEEPSGLAAVPVTAPNSVPHVTAADLARLPEATTDTTIPGTPVDTDRAAGTDGAVVHNRTPVAVFDTPGGTPFARLPTTQAGSTTWLPVTDRQPGWVRVLLPNRPNGAAGWLDATAVDVARTPYEIRASVHTRSVTLIRDGVPVGRWTIAVGAARTPTPTGRTFLLAQIHDPAQTFSPVILALGTHSAVLASYHGGPATTALHTWPDHTVFGHAVSNGCLRIPSPALAALTSVPLGTLVRIDP</sequence>
<dbReference type="Pfam" id="PF03734">
    <property type="entry name" value="YkuD"/>
    <property type="match status" value="1"/>
</dbReference>
<comment type="caution">
    <text evidence="10">The sequence shown here is derived from an EMBL/GenBank/DDBJ whole genome shotgun (WGS) entry which is preliminary data.</text>
</comment>
<organism evidence="10 11">
    <name type="scientific">Dactylosporangium darangshiense</name>
    <dbReference type="NCBI Taxonomy" id="579108"/>
    <lineage>
        <taxon>Bacteria</taxon>
        <taxon>Bacillati</taxon>
        <taxon>Actinomycetota</taxon>
        <taxon>Actinomycetes</taxon>
        <taxon>Micromonosporales</taxon>
        <taxon>Micromonosporaceae</taxon>
        <taxon>Dactylosporangium</taxon>
    </lineage>
</organism>
<evidence type="ECO:0000256" key="3">
    <source>
        <dbReference type="ARBA" id="ARBA00022960"/>
    </source>
</evidence>
<feature type="region of interest" description="Disordered" evidence="7">
    <location>
        <begin position="64"/>
        <end position="87"/>
    </location>
</feature>
<evidence type="ECO:0000256" key="4">
    <source>
        <dbReference type="ARBA" id="ARBA00022984"/>
    </source>
</evidence>
<protein>
    <recommendedName>
        <fullName evidence="9">L,D-TPase catalytic domain-containing protein</fullName>
    </recommendedName>
</protein>
<feature type="domain" description="L,D-TPase catalytic" evidence="9">
    <location>
        <begin position="206"/>
        <end position="324"/>
    </location>
</feature>
<dbReference type="Proteomes" id="UP001500620">
    <property type="component" value="Unassembled WGS sequence"/>
</dbReference>
<feature type="transmembrane region" description="Helical" evidence="8">
    <location>
        <begin position="39"/>
        <end position="59"/>
    </location>
</feature>
<keyword evidence="8" id="KW-1133">Transmembrane helix</keyword>
<name>A0ABP8DI43_9ACTN</name>
<evidence type="ECO:0000259" key="9">
    <source>
        <dbReference type="PROSITE" id="PS52029"/>
    </source>
</evidence>
<keyword evidence="5 6" id="KW-0961">Cell wall biogenesis/degradation</keyword>
<keyword evidence="8" id="KW-0812">Transmembrane</keyword>
<evidence type="ECO:0000313" key="10">
    <source>
        <dbReference type="EMBL" id="GAA4256434.1"/>
    </source>
</evidence>